<reference evidence="1 2" key="1">
    <citation type="submission" date="2022-12" db="EMBL/GenBank/DDBJ databases">
        <title>Chromosome-level genome of Tegillarca granosa.</title>
        <authorList>
            <person name="Kim J."/>
        </authorList>
    </citation>
    <scope>NUCLEOTIDE SEQUENCE [LARGE SCALE GENOMIC DNA]</scope>
    <source>
        <strain evidence="1">Teg-2019</strain>
        <tissue evidence="1">Adductor muscle</tissue>
    </source>
</reference>
<accession>A0ABQ9DYR9</accession>
<comment type="caution">
    <text evidence="1">The sequence shown here is derived from an EMBL/GenBank/DDBJ whole genome shotgun (WGS) entry which is preliminary data.</text>
</comment>
<evidence type="ECO:0000313" key="2">
    <source>
        <dbReference type="Proteomes" id="UP001217089"/>
    </source>
</evidence>
<dbReference type="Proteomes" id="UP001217089">
    <property type="component" value="Unassembled WGS sequence"/>
</dbReference>
<name>A0ABQ9DYR9_TEGGR</name>
<gene>
    <name evidence="1" type="ORF">KUTeg_024899</name>
</gene>
<evidence type="ECO:0000313" key="1">
    <source>
        <dbReference type="EMBL" id="KAJ8298368.1"/>
    </source>
</evidence>
<protein>
    <submittedName>
        <fullName evidence="1">Uncharacterized protein</fullName>
    </submittedName>
</protein>
<organism evidence="1 2">
    <name type="scientific">Tegillarca granosa</name>
    <name type="common">Malaysian cockle</name>
    <name type="synonym">Anadara granosa</name>
    <dbReference type="NCBI Taxonomy" id="220873"/>
    <lineage>
        <taxon>Eukaryota</taxon>
        <taxon>Metazoa</taxon>
        <taxon>Spiralia</taxon>
        <taxon>Lophotrochozoa</taxon>
        <taxon>Mollusca</taxon>
        <taxon>Bivalvia</taxon>
        <taxon>Autobranchia</taxon>
        <taxon>Pteriomorphia</taxon>
        <taxon>Arcoida</taxon>
        <taxon>Arcoidea</taxon>
        <taxon>Arcidae</taxon>
        <taxon>Tegillarca</taxon>
    </lineage>
</organism>
<keyword evidence="2" id="KW-1185">Reference proteome</keyword>
<dbReference type="EMBL" id="JARBDR010000923">
    <property type="protein sequence ID" value="KAJ8298368.1"/>
    <property type="molecule type" value="Genomic_DNA"/>
</dbReference>
<proteinExistence type="predicted"/>
<sequence>MHCSPKKLQSIVFMLKKFKILSDRIPLSMVSTINQIWYIVHFSQISCHFEKEKKYTVRDFVFNDDIYVIK</sequence>